<keyword evidence="5 10" id="KW-0547">Nucleotide-binding</keyword>
<dbReference type="KEGG" id="pseo:OM33_17950"/>
<dbReference type="PANTHER" id="PTHR32120">
    <property type="entry name" value="SMALL RIBOSOMAL SUBUNIT BIOGENESIS GTPASE RSGA"/>
    <property type="match status" value="1"/>
</dbReference>
<keyword evidence="8 10" id="KW-0694">RNA-binding</keyword>
<dbReference type="InterPro" id="IPR004881">
    <property type="entry name" value="Ribosome_biogen_GTPase_RsgA"/>
</dbReference>
<dbReference type="HAMAP" id="MF_01820">
    <property type="entry name" value="GTPase_RsgA"/>
    <property type="match status" value="1"/>
</dbReference>
<feature type="binding site" evidence="10">
    <location>
        <position position="278"/>
    </location>
    <ligand>
        <name>Zn(2+)</name>
        <dbReference type="ChEBI" id="CHEBI:29105"/>
    </ligand>
</feature>
<feature type="binding site" evidence="10">
    <location>
        <begin position="140"/>
        <end position="143"/>
    </location>
    <ligand>
        <name>GTP</name>
        <dbReference type="ChEBI" id="CHEBI:37565"/>
    </ligand>
</feature>
<dbReference type="OrthoDB" id="9809485at2"/>
<comment type="function">
    <text evidence="10">One of several proteins that assist in the late maturation steps of the functional core of the 30S ribosomal subunit. Helps release RbfA from mature subunits. May play a role in the assembly of ribosomal proteins into the subunit. Circularly permuted GTPase that catalyzes slow GTP hydrolysis, GTPase activity is stimulated by the 30S ribosomal subunit.</text>
</comment>
<evidence type="ECO:0000259" key="11">
    <source>
        <dbReference type="PROSITE" id="PS50936"/>
    </source>
</evidence>
<feature type="domain" description="CP-type G" evidence="12">
    <location>
        <begin position="88"/>
        <end position="250"/>
    </location>
</feature>
<dbReference type="Pfam" id="PF03193">
    <property type="entry name" value="RsgA_GTPase"/>
    <property type="match status" value="1"/>
</dbReference>
<dbReference type="GO" id="GO:0003924">
    <property type="term" value="F:GTPase activity"/>
    <property type="evidence" value="ECO:0007669"/>
    <property type="project" value="UniProtKB-UniRule"/>
</dbReference>
<evidence type="ECO:0000256" key="5">
    <source>
        <dbReference type="ARBA" id="ARBA00022741"/>
    </source>
</evidence>
<dbReference type="PANTHER" id="PTHR32120:SF10">
    <property type="entry name" value="SMALL RIBOSOMAL SUBUNIT BIOGENESIS GTPASE RSGA"/>
    <property type="match status" value="1"/>
</dbReference>
<feature type="binding site" evidence="10">
    <location>
        <position position="273"/>
    </location>
    <ligand>
        <name>Zn(2+)</name>
        <dbReference type="ChEBI" id="CHEBI:29105"/>
    </ligand>
</feature>
<dbReference type="Gene3D" id="1.10.40.50">
    <property type="entry name" value="Probable gtpase engc, domain 3"/>
    <property type="match status" value="1"/>
</dbReference>
<accession>A0A0A7ELM0</accession>
<dbReference type="eggNOG" id="COG1162">
    <property type="taxonomic scope" value="Bacteria"/>
</dbReference>
<protein>
    <recommendedName>
        <fullName evidence="10">Small ribosomal subunit biogenesis GTPase RsgA</fullName>
        <ecNumber evidence="10">3.6.1.-</ecNumber>
    </recommendedName>
</protein>
<dbReference type="NCBIfam" id="TIGR00157">
    <property type="entry name" value="ribosome small subunit-dependent GTPase A"/>
    <property type="match status" value="1"/>
</dbReference>
<dbReference type="PROSITE" id="PS51721">
    <property type="entry name" value="G_CP"/>
    <property type="match status" value="1"/>
</dbReference>
<dbReference type="InterPro" id="IPR027417">
    <property type="entry name" value="P-loop_NTPase"/>
</dbReference>
<dbReference type="SUPFAM" id="SSF52540">
    <property type="entry name" value="P-loop containing nucleoside triphosphate hydrolases"/>
    <property type="match status" value="1"/>
</dbReference>
<organism evidence="13 14">
    <name type="scientific">Pseudoalteromonas piratica</name>
    <dbReference type="NCBI Taxonomy" id="1348114"/>
    <lineage>
        <taxon>Bacteria</taxon>
        <taxon>Pseudomonadati</taxon>
        <taxon>Pseudomonadota</taxon>
        <taxon>Gammaproteobacteria</taxon>
        <taxon>Alteromonadales</taxon>
        <taxon>Pseudoalteromonadaceae</taxon>
        <taxon>Pseudoalteromonas</taxon>
    </lineage>
</organism>
<comment type="cofactor">
    <cofactor evidence="10">
        <name>Zn(2+)</name>
        <dbReference type="ChEBI" id="CHEBI:29105"/>
    </cofactor>
    <text evidence="10">Binds 1 zinc ion per subunit.</text>
</comment>
<gene>
    <name evidence="10" type="primary">rsgA</name>
    <name evidence="13" type="ORF">OM33_17950</name>
</gene>
<proteinExistence type="inferred from homology"/>
<dbReference type="RefSeq" id="WP_040135631.1">
    <property type="nucleotide sequence ID" value="NZ_CP009889.1"/>
</dbReference>
<keyword evidence="14" id="KW-1185">Reference proteome</keyword>
<dbReference type="EC" id="3.6.1.-" evidence="10"/>
<evidence type="ECO:0000256" key="9">
    <source>
        <dbReference type="ARBA" id="ARBA00023134"/>
    </source>
</evidence>
<dbReference type="InterPro" id="IPR010914">
    <property type="entry name" value="RsgA_GTPase_dom"/>
</dbReference>
<evidence type="ECO:0000256" key="1">
    <source>
        <dbReference type="ARBA" id="ARBA00022490"/>
    </source>
</evidence>
<keyword evidence="6 10" id="KW-0378">Hydrolase</keyword>
<dbReference type="PROSITE" id="PS50936">
    <property type="entry name" value="ENGC_GTPASE"/>
    <property type="match status" value="1"/>
</dbReference>
<dbReference type="GO" id="GO:0042274">
    <property type="term" value="P:ribosomal small subunit biogenesis"/>
    <property type="evidence" value="ECO:0007669"/>
    <property type="project" value="UniProtKB-UniRule"/>
</dbReference>
<dbReference type="InterPro" id="IPR030378">
    <property type="entry name" value="G_CP_dom"/>
</dbReference>
<name>A0A0A7ELM0_9GAMM</name>
<comment type="subunit">
    <text evidence="10">Monomer. Associates with 30S ribosomal subunit, binds 16S rRNA.</text>
</comment>
<feature type="binding site" evidence="10">
    <location>
        <position position="286"/>
    </location>
    <ligand>
        <name>Zn(2+)</name>
        <dbReference type="ChEBI" id="CHEBI:29105"/>
    </ligand>
</feature>
<evidence type="ECO:0000313" key="13">
    <source>
        <dbReference type="EMBL" id="AIY66966.1"/>
    </source>
</evidence>
<feature type="binding site" evidence="10">
    <location>
        <begin position="192"/>
        <end position="200"/>
    </location>
    <ligand>
        <name>GTP</name>
        <dbReference type="ChEBI" id="CHEBI:37565"/>
    </ligand>
</feature>
<dbReference type="Gene3D" id="3.40.50.300">
    <property type="entry name" value="P-loop containing nucleotide triphosphate hydrolases"/>
    <property type="match status" value="1"/>
</dbReference>
<comment type="similarity">
    <text evidence="10">Belongs to the TRAFAC class YlqF/YawG GTPase family. RsgA subfamily.</text>
</comment>
<keyword evidence="3 10" id="KW-0479">Metal-binding</keyword>
<dbReference type="GO" id="GO:0019843">
    <property type="term" value="F:rRNA binding"/>
    <property type="evidence" value="ECO:0007669"/>
    <property type="project" value="UniProtKB-KW"/>
</dbReference>
<dbReference type="STRING" id="1348114.OM33_17950"/>
<evidence type="ECO:0000256" key="8">
    <source>
        <dbReference type="ARBA" id="ARBA00022884"/>
    </source>
</evidence>
<evidence type="ECO:0000256" key="4">
    <source>
        <dbReference type="ARBA" id="ARBA00022730"/>
    </source>
</evidence>
<dbReference type="HOGENOM" id="CLU_033617_0_1_6"/>
<evidence type="ECO:0000256" key="6">
    <source>
        <dbReference type="ARBA" id="ARBA00022801"/>
    </source>
</evidence>
<evidence type="ECO:0000256" key="3">
    <source>
        <dbReference type="ARBA" id="ARBA00022723"/>
    </source>
</evidence>
<dbReference type="AlphaFoldDB" id="A0A0A7ELM0"/>
<dbReference type="GO" id="GO:0005525">
    <property type="term" value="F:GTP binding"/>
    <property type="evidence" value="ECO:0007669"/>
    <property type="project" value="UniProtKB-UniRule"/>
</dbReference>
<dbReference type="Proteomes" id="UP000030341">
    <property type="component" value="Chromosome 2"/>
</dbReference>
<feature type="binding site" evidence="10">
    <location>
        <position position="280"/>
    </location>
    <ligand>
        <name>Zn(2+)</name>
        <dbReference type="ChEBI" id="CHEBI:29105"/>
    </ligand>
</feature>
<keyword evidence="7 10" id="KW-0862">Zinc</keyword>
<dbReference type="GO" id="GO:0005737">
    <property type="term" value="C:cytoplasm"/>
    <property type="evidence" value="ECO:0007669"/>
    <property type="project" value="UniProtKB-SubCell"/>
</dbReference>
<evidence type="ECO:0000259" key="12">
    <source>
        <dbReference type="PROSITE" id="PS51721"/>
    </source>
</evidence>
<keyword evidence="1 10" id="KW-0963">Cytoplasm</keyword>
<evidence type="ECO:0000256" key="7">
    <source>
        <dbReference type="ARBA" id="ARBA00022833"/>
    </source>
</evidence>
<evidence type="ECO:0000313" key="14">
    <source>
        <dbReference type="Proteomes" id="UP000030341"/>
    </source>
</evidence>
<keyword evidence="2 10" id="KW-0690">Ribosome biogenesis</keyword>
<dbReference type="GO" id="GO:0046872">
    <property type="term" value="F:metal ion binding"/>
    <property type="evidence" value="ECO:0007669"/>
    <property type="project" value="UniProtKB-KW"/>
</dbReference>
<evidence type="ECO:0000256" key="10">
    <source>
        <dbReference type="HAMAP-Rule" id="MF_01820"/>
    </source>
</evidence>
<dbReference type="CDD" id="cd01854">
    <property type="entry name" value="YjeQ_EngC"/>
    <property type="match status" value="1"/>
</dbReference>
<reference evidence="13 14" key="1">
    <citation type="submission" date="2014-11" db="EMBL/GenBank/DDBJ databases">
        <title>Complete Genome Sequence of Pseudoalteromonas sp. Strain OCN003 Isolated from Kaneohe Bay, Oahu, Hawaii.</title>
        <authorList>
            <person name="Beurmann S."/>
            <person name="Videau P."/>
            <person name="Ushijima B."/>
            <person name="Smith A.M."/>
            <person name="Aeby G.S."/>
            <person name="Callahan S.M."/>
            <person name="Belcaid M."/>
        </authorList>
    </citation>
    <scope>NUCLEOTIDE SEQUENCE [LARGE SCALE GENOMIC DNA]</scope>
    <source>
        <strain evidence="13 14">OCN003</strain>
    </source>
</reference>
<dbReference type="EMBL" id="CP009889">
    <property type="protein sequence ID" value="AIY66966.1"/>
    <property type="molecule type" value="Genomic_DNA"/>
</dbReference>
<feature type="domain" description="EngC GTPase" evidence="11">
    <location>
        <begin position="101"/>
        <end position="248"/>
    </location>
</feature>
<comment type="subcellular location">
    <subcellularLocation>
        <location evidence="10">Cytoplasm</location>
    </subcellularLocation>
</comment>
<evidence type="ECO:0000256" key="2">
    <source>
        <dbReference type="ARBA" id="ARBA00022517"/>
    </source>
</evidence>
<keyword evidence="9 10" id="KW-0342">GTP-binding</keyword>
<keyword evidence="4 10" id="KW-0699">rRNA-binding</keyword>
<sequence length="347" mass="39237">MININKLNSIGWQPYFQQQLAIDEWSQTKPVRVIEQHRSQLIIDDTEQLLTLPITNMTSQCVVGDWLLLDESGQVLRLLERKSVFSRKSIGNKRDKQYIAANVDVAFILCSLNDDFNLNRIERYLALVNEAECDAVIVLTKADLANDSLEKQALVQALDPLLSVEVINCFDDNVKTQLAPWLKAQTTIAVLGSSGVGKSTLTNTLLGHRVQNTNGIREQDSKGRHTTTSRHLLKLDCGAVIIDTPGMRELQLADVSEGIEATFQDIENLSDSCKFTNCTHTNEPGCAVIHAIEVGDLTERRFLNYQKLRRENQFNTASLHERRAHDKSLSKYYKRTQNQAVKIKRMD</sequence>